<dbReference type="Gene3D" id="3.40.830.10">
    <property type="entry name" value="LigB-like"/>
    <property type="match status" value="1"/>
</dbReference>
<dbReference type="SUPFAM" id="SSF53213">
    <property type="entry name" value="LigB-like"/>
    <property type="match status" value="1"/>
</dbReference>
<dbReference type="PANTHER" id="PTHR30096:SF0">
    <property type="entry name" value="4,5-DOPA DIOXYGENASE EXTRADIOL-LIKE PROTEIN"/>
    <property type="match status" value="1"/>
</dbReference>
<dbReference type="RefSeq" id="WP_090693704.1">
    <property type="nucleotide sequence ID" value="NZ_CADERL010000019.1"/>
</dbReference>
<keyword evidence="7" id="KW-0223">Dioxygenase</keyword>
<organism evidence="7 8">
    <name type="scientific">Paraburkholderia phenazinium</name>
    <dbReference type="NCBI Taxonomy" id="60549"/>
    <lineage>
        <taxon>Bacteria</taxon>
        <taxon>Pseudomonadati</taxon>
        <taxon>Pseudomonadota</taxon>
        <taxon>Betaproteobacteria</taxon>
        <taxon>Burkholderiales</taxon>
        <taxon>Burkholderiaceae</taxon>
        <taxon>Paraburkholderia</taxon>
    </lineage>
</organism>
<keyword evidence="3" id="KW-0479">Metal-binding</keyword>
<evidence type="ECO:0000256" key="1">
    <source>
        <dbReference type="ARBA" id="ARBA00001947"/>
    </source>
</evidence>
<evidence type="ECO:0000256" key="4">
    <source>
        <dbReference type="ARBA" id="ARBA00022833"/>
    </source>
</evidence>
<dbReference type="GO" id="GO:0008270">
    <property type="term" value="F:zinc ion binding"/>
    <property type="evidence" value="ECO:0007669"/>
    <property type="project" value="InterPro"/>
</dbReference>
<dbReference type="PIRSF" id="PIRSF006157">
    <property type="entry name" value="Doxgns_DODA"/>
    <property type="match status" value="1"/>
</dbReference>
<proteinExistence type="inferred from homology"/>
<evidence type="ECO:0000313" key="8">
    <source>
        <dbReference type="Proteomes" id="UP000199706"/>
    </source>
</evidence>
<dbReference type="Pfam" id="PF02900">
    <property type="entry name" value="LigB"/>
    <property type="match status" value="1"/>
</dbReference>
<dbReference type="InterPro" id="IPR004183">
    <property type="entry name" value="Xdiol_dOase_suB"/>
</dbReference>
<comment type="cofactor">
    <cofactor evidence="1">
        <name>Zn(2+)</name>
        <dbReference type="ChEBI" id="CHEBI:29105"/>
    </cofactor>
</comment>
<dbReference type="PANTHER" id="PTHR30096">
    <property type="entry name" value="4,5-DOPA DIOXYGENASE EXTRADIOL-LIKE PROTEIN"/>
    <property type="match status" value="1"/>
</dbReference>
<dbReference type="GO" id="GO:0016702">
    <property type="term" value="F:oxidoreductase activity, acting on single donors with incorporation of molecular oxygen, incorporation of two atoms of oxygen"/>
    <property type="evidence" value="ECO:0007669"/>
    <property type="project" value="UniProtKB-ARBA"/>
</dbReference>
<evidence type="ECO:0000256" key="3">
    <source>
        <dbReference type="ARBA" id="ARBA00022723"/>
    </source>
</evidence>
<dbReference type="CDD" id="cd07363">
    <property type="entry name" value="45_DOPA_Dioxygenase"/>
    <property type="match status" value="1"/>
</dbReference>
<dbReference type="OrthoDB" id="9790889at2"/>
<evidence type="ECO:0000313" key="7">
    <source>
        <dbReference type="EMBL" id="SDI49075.1"/>
    </source>
</evidence>
<feature type="domain" description="Extradiol ring-cleavage dioxygenase class III enzyme subunit B" evidence="6">
    <location>
        <begin position="34"/>
        <end position="259"/>
    </location>
</feature>
<dbReference type="Proteomes" id="UP000199706">
    <property type="component" value="Unassembled WGS sequence"/>
</dbReference>
<dbReference type="EMBL" id="FNCJ01000024">
    <property type="protein sequence ID" value="SDI49075.1"/>
    <property type="molecule type" value="Genomic_DNA"/>
</dbReference>
<comment type="similarity">
    <text evidence="2">Belongs to the DODA-type extradiol aromatic ring-opening dioxygenase family.</text>
</comment>
<sequence length="261" mass="28518">MTRLPSLFLSHGAPTLPIDPAMPSAEFGALAAHLPRPEAILMLSAHWGTAEPLASTAERPETIHDFYGFPRQLYEIQYPAPGAPDVARRAAVLLNDHGLLADTQPHGLDHGAWVPMLLMFPHADVPVAQLSIQPHQDAAHHFRVGRALRALKDDGVMVIGSGQITHNLRAADFSARPEDADPRVTEFTDWFEARLAAHDIDALLDYRRQAPHAVLMHPTDEHLLPVFAALGAADDDYTLAIQSLGTYQKSLAMTNYVFGTA</sequence>
<reference evidence="7 8" key="1">
    <citation type="submission" date="2016-10" db="EMBL/GenBank/DDBJ databases">
        <authorList>
            <person name="de Groot N.N."/>
        </authorList>
    </citation>
    <scope>NUCLEOTIDE SEQUENCE [LARGE SCALE GENOMIC DNA]</scope>
    <source>
        <strain evidence="7 8">LMG 2247</strain>
    </source>
</reference>
<protein>
    <submittedName>
        <fullName evidence="7">4,5-DOPA dioxygenase extradiol</fullName>
    </submittedName>
</protein>
<keyword evidence="4" id="KW-0862">Zinc</keyword>
<keyword evidence="5" id="KW-0560">Oxidoreductase</keyword>
<dbReference type="GO" id="GO:0008198">
    <property type="term" value="F:ferrous iron binding"/>
    <property type="evidence" value="ECO:0007669"/>
    <property type="project" value="InterPro"/>
</dbReference>
<evidence type="ECO:0000256" key="2">
    <source>
        <dbReference type="ARBA" id="ARBA00007581"/>
    </source>
</evidence>
<dbReference type="AlphaFoldDB" id="A0A1G8KZY3"/>
<evidence type="ECO:0000259" key="6">
    <source>
        <dbReference type="Pfam" id="PF02900"/>
    </source>
</evidence>
<accession>A0A1G8KZY3</accession>
<name>A0A1G8KZY3_9BURK</name>
<gene>
    <name evidence="7" type="ORF">SAMN05216466_12468</name>
</gene>
<dbReference type="InterPro" id="IPR014436">
    <property type="entry name" value="Extradiol_dOase_DODA"/>
</dbReference>
<evidence type="ECO:0000256" key="5">
    <source>
        <dbReference type="ARBA" id="ARBA00023002"/>
    </source>
</evidence>